<feature type="domain" description="Histidine kinase" evidence="11">
    <location>
        <begin position="429"/>
        <end position="642"/>
    </location>
</feature>
<feature type="transmembrane region" description="Helical" evidence="10">
    <location>
        <begin position="328"/>
        <end position="346"/>
    </location>
</feature>
<dbReference type="Pfam" id="PF02518">
    <property type="entry name" value="HATPase_c"/>
    <property type="match status" value="2"/>
</dbReference>
<evidence type="ECO:0000256" key="4">
    <source>
        <dbReference type="ARBA" id="ARBA00022679"/>
    </source>
</evidence>
<proteinExistence type="predicted"/>
<evidence type="ECO:0000256" key="5">
    <source>
        <dbReference type="ARBA" id="ARBA00022741"/>
    </source>
</evidence>
<dbReference type="InterPro" id="IPR005467">
    <property type="entry name" value="His_kinase_dom"/>
</dbReference>
<evidence type="ECO:0000256" key="8">
    <source>
        <dbReference type="ARBA" id="ARBA00023012"/>
    </source>
</evidence>
<dbReference type="Gene3D" id="2.60.120.260">
    <property type="entry name" value="Galactose-binding domain-like"/>
    <property type="match status" value="1"/>
</dbReference>
<dbReference type="EMBL" id="BRZA01000006">
    <property type="protein sequence ID" value="GLC90172.1"/>
    <property type="molecule type" value="Genomic_DNA"/>
</dbReference>
<feature type="transmembrane region" description="Helical" evidence="10">
    <location>
        <begin position="297"/>
        <end position="316"/>
    </location>
</feature>
<feature type="transmembrane region" description="Helical" evidence="10">
    <location>
        <begin position="263"/>
        <end position="285"/>
    </location>
</feature>
<dbReference type="Proteomes" id="UP001065593">
    <property type="component" value="Unassembled WGS sequence"/>
</dbReference>
<dbReference type="InterPro" id="IPR008979">
    <property type="entry name" value="Galactose-bd-like_sf"/>
</dbReference>
<evidence type="ECO:0000256" key="2">
    <source>
        <dbReference type="ARBA" id="ARBA00012438"/>
    </source>
</evidence>
<dbReference type="InterPro" id="IPR011006">
    <property type="entry name" value="CheY-like_superfamily"/>
</dbReference>
<name>A0ABQ5NPX1_9BACI</name>
<keyword evidence="10" id="KW-0812">Transmembrane</keyword>
<dbReference type="PANTHER" id="PTHR43047">
    <property type="entry name" value="TWO-COMPONENT HISTIDINE PROTEIN KINASE"/>
    <property type="match status" value="1"/>
</dbReference>
<protein>
    <recommendedName>
        <fullName evidence="2">histidine kinase</fullName>
        <ecNumber evidence="2">2.7.13.3</ecNumber>
    </recommendedName>
</protein>
<feature type="transmembrane region" description="Helical" evidence="10">
    <location>
        <begin position="234"/>
        <end position="251"/>
    </location>
</feature>
<evidence type="ECO:0000259" key="11">
    <source>
        <dbReference type="PROSITE" id="PS50109"/>
    </source>
</evidence>
<comment type="catalytic activity">
    <reaction evidence="1">
        <text>ATP + protein L-histidine = ADP + protein N-phospho-L-histidine.</text>
        <dbReference type="EC" id="2.7.13.3"/>
    </reaction>
</comment>
<dbReference type="InterPro" id="IPR036890">
    <property type="entry name" value="HATPase_C_sf"/>
</dbReference>
<reference evidence="13" key="1">
    <citation type="submission" date="2022-08" db="EMBL/GenBank/DDBJ databases">
        <title>Draft genome sequence of Lysinibacillus sp. strain KH24.</title>
        <authorList>
            <person name="Kanbe H."/>
            <person name="Itoh H."/>
        </authorList>
    </citation>
    <scope>NUCLEOTIDE SEQUENCE</scope>
    <source>
        <strain evidence="13">KH24</strain>
    </source>
</reference>
<keyword evidence="6" id="KW-0418">Kinase</keyword>
<keyword evidence="14" id="KW-1185">Reference proteome</keyword>
<dbReference type="InterPro" id="IPR003594">
    <property type="entry name" value="HATPase_dom"/>
</dbReference>
<evidence type="ECO:0000256" key="6">
    <source>
        <dbReference type="ARBA" id="ARBA00022777"/>
    </source>
</evidence>
<dbReference type="InterPro" id="IPR004358">
    <property type="entry name" value="Sig_transdc_His_kin-like_C"/>
</dbReference>
<keyword evidence="5" id="KW-0547">Nucleotide-binding</keyword>
<dbReference type="SMART" id="SM00448">
    <property type="entry name" value="REC"/>
    <property type="match status" value="1"/>
</dbReference>
<evidence type="ECO:0000313" key="14">
    <source>
        <dbReference type="Proteomes" id="UP001065593"/>
    </source>
</evidence>
<dbReference type="CDD" id="cd16922">
    <property type="entry name" value="HATPase_EvgS-ArcB-TorS-like"/>
    <property type="match status" value="1"/>
</dbReference>
<evidence type="ECO:0000259" key="12">
    <source>
        <dbReference type="PROSITE" id="PS50110"/>
    </source>
</evidence>
<evidence type="ECO:0000256" key="10">
    <source>
        <dbReference type="SAM" id="Phobius"/>
    </source>
</evidence>
<dbReference type="InterPro" id="IPR003661">
    <property type="entry name" value="HisK_dim/P_dom"/>
</dbReference>
<dbReference type="CDD" id="cd00082">
    <property type="entry name" value="HisKA"/>
    <property type="match status" value="1"/>
</dbReference>
<dbReference type="SUPFAM" id="SSF47384">
    <property type="entry name" value="Homodimeric domain of signal transducing histidine kinase"/>
    <property type="match status" value="1"/>
</dbReference>
<keyword evidence="10" id="KW-0472">Membrane</keyword>
<dbReference type="SUPFAM" id="SSF49785">
    <property type="entry name" value="Galactose-binding domain-like"/>
    <property type="match status" value="1"/>
</dbReference>
<dbReference type="RefSeq" id="WP_264990086.1">
    <property type="nucleotide sequence ID" value="NZ_BRZA01000006.1"/>
</dbReference>
<evidence type="ECO:0000256" key="7">
    <source>
        <dbReference type="ARBA" id="ARBA00022840"/>
    </source>
</evidence>
<keyword evidence="7" id="KW-0067">ATP-binding</keyword>
<dbReference type="SMART" id="SM00388">
    <property type="entry name" value="HisKA"/>
    <property type="match status" value="1"/>
</dbReference>
<evidence type="ECO:0000256" key="1">
    <source>
        <dbReference type="ARBA" id="ARBA00000085"/>
    </source>
</evidence>
<dbReference type="InterPro" id="IPR011623">
    <property type="entry name" value="7TMR_DISM_rcpt_extracell_dom1"/>
</dbReference>
<organism evidence="13 14">
    <name type="scientific">Lysinibacillus piscis</name>
    <dbReference type="NCBI Taxonomy" id="2518931"/>
    <lineage>
        <taxon>Bacteria</taxon>
        <taxon>Bacillati</taxon>
        <taxon>Bacillota</taxon>
        <taxon>Bacilli</taxon>
        <taxon>Bacillales</taxon>
        <taxon>Bacillaceae</taxon>
        <taxon>Lysinibacillus</taxon>
    </lineage>
</organism>
<sequence>MKKLLLLFIIIISTISIAVVVFFVTHPTSDGPQAVKGVMDLRHYTFHNNTSVKLDGEWEFVPNKLVSSSEFDAYDNYVVKVPSAWTQYTTAGEKMPAFASGTYRLKILIKDVGEILGIKTNIIRMSNALYINDELVGQSGQPDENANYVPHNTPYTTYFSPKTQELELIVHVANFDYAPGGGIISSLFLGDQYSIKKLREGALFYDLITFAAFLTMFIYFLGSYLYAKLDIEQLYFAFFCLASVLYTLTHGEKLLLSFADISYAPFQSIQMASSVSVGFTILLYFYRALPKYMDHRVVKILSTIGIIMMLTMLLPATINSRLQDINSLYVFANIVYIFYAQIIAIYQRATGVMYLLLSSLAVFLYFIVATFNTHINLELNALPPLLPFVCLTMLSLYISHRFADSYLEKGKLTEALIRVDKLKDDFLAKTSHEFRTPLHGIVAISQSMLDSKEEKNLTKEQKEKVSLIFSISERLSHLVNDILDFSKLKEGELKLHITSVDLFSVTHLIVEIVSYLVSKDVVIDNRIERGQFVLADENRLRQILYNLINNAVKYTNHGKIEISCYEENGFLAIEVKDTGRGIAIEYLETIFEPFQQLENATDGTGLGLSVTKELVQLQGGDITVQSTIGQGTTFCVKLPLGSKHYMEPVYKRKKKIENTKPSLTFPHIVKNKGQRKIIIVDDDHINLRVLIDILEKENYYIIAVDNGEHVFEQLAKHHDVDLLILDIMMPNLSGYEVCQLVRNNYSSAELPILMLTAAIRPEDMVAAFQSGANDFLHKPLDTTELKTRVRNLLLLKESTETAVKMETAFLQAQIKPHFVYNVLNSILSLSYLDLEKTRSMITDFATFLRNSFAFENANSLVPLEKELNLIKAYVNIHRTRYPEQLEWAICMDEPIQCLIPPLLLQPLVENALLHGLKTKNSEGQLKLVIKKEQQMVVFQVIDNGSGIPQELLRKLQKGEITTSQGIGIRNISKRLKKFEHATIWIESIHNKGTTVEIKFPIIMAERI</sequence>
<dbReference type="InterPro" id="IPR010559">
    <property type="entry name" value="Sig_transdc_His_kin_internal"/>
</dbReference>
<evidence type="ECO:0000256" key="9">
    <source>
        <dbReference type="PROSITE-ProRule" id="PRU00169"/>
    </source>
</evidence>
<keyword evidence="4" id="KW-0808">Transferase</keyword>
<accession>A0ABQ5NPX1</accession>
<dbReference type="PROSITE" id="PS50110">
    <property type="entry name" value="RESPONSE_REGULATORY"/>
    <property type="match status" value="1"/>
</dbReference>
<keyword evidence="10" id="KW-1133">Transmembrane helix</keyword>
<feature type="transmembrane region" description="Helical" evidence="10">
    <location>
        <begin position="353"/>
        <end position="375"/>
    </location>
</feature>
<evidence type="ECO:0000256" key="3">
    <source>
        <dbReference type="ARBA" id="ARBA00022553"/>
    </source>
</evidence>
<dbReference type="SUPFAM" id="SSF52172">
    <property type="entry name" value="CheY-like"/>
    <property type="match status" value="1"/>
</dbReference>
<dbReference type="Gene3D" id="3.30.565.10">
    <property type="entry name" value="Histidine kinase-like ATPase, C-terminal domain"/>
    <property type="match status" value="2"/>
</dbReference>
<evidence type="ECO:0000313" key="13">
    <source>
        <dbReference type="EMBL" id="GLC90172.1"/>
    </source>
</evidence>
<dbReference type="EC" id="2.7.13.3" evidence="2"/>
<dbReference type="SUPFAM" id="SSF55874">
    <property type="entry name" value="ATPase domain of HSP90 chaperone/DNA topoisomerase II/histidine kinase"/>
    <property type="match status" value="2"/>
</dbReference>
<dbReference type="Pfam" id="PF06580">
    <property type="entry name" value="His_kinase"/>
    <property type="match status" value="1"/>
</dbReference>
<gene>
    <name evidence="13" type="ORF">LYSBPC_32990</name>
</gene>
<dbReference type="Pfam" id="PF07695">
    <property type="entry name" value="7TMR-DISM_7TM"/>
    <property type="match status" value="1"/>
</dbReference>
<keyword evidence="3 9" id="KW-0597">Phosphoprotein</keyword>
<feature type="domain" description="Histidine kinase" evidence="11">
    <location>
        <begin position="904"/>
        <end position="1003"/>
    </location>
</feature>
<dbReference type="Gene3D" id="1.10.287.130">
    <property type="match status" value="1"/>
</dbReference>
<dbReference type="SMART" id="SM00387">
    <property type="entry name" value="HATPase_c"/>
    <property type="match status" value="2"/>
</dbReference>
<keyword evidence="8" id="KW-0902">Two-component regulatory system</keyword>
<feature type="domain" description="Response regulatory" evidence="12">
    <location>
        <begin position="676"/>
        <end position="793"/>
    </location>
</feature>
<dbReference type="InterPro" id="IPR036097">
    <property type="entry name" value="HisK_dim/P_sf"/>
</dbReference>
<dbReference type="PANTHER" id="PTHR43047:SF72">
    <property type="entry name" value="OSMOSENSING HISTIDINE PROTEIN KINASE SLN1"/>
    <property type="match status" value="1"/>
</dbReference>
<feature type="transmembrane region" description="Helical" evidence="10">
    <location>
        <begin position="202"/>
        <end position="222"/>
    </location>
</feature>
<dbReference type="InterPro" id="IPR001789">
    <property type="entry name" value="Sig_transdc_resp-reg_receiver"/>
</dbReference>
<dbReference type="PRINTS" id="PR00344">
    <property type="entry name" value="BCTRLSENSOR"/>
</dbReference>
<dbReference type="Pfam" id="PF00072">
    <property type="entry name" value="Response_reg"/>
    <property type="match status" value="1"/>
</dbReference>
<dbReference type="Gene3D" id="3.40.50.2300">
    <property type="match status" value="1"/>
</dbReference>
<dbReference type="PROSITE" id="PS50109">
    <property type="entry name" value="HIS_KIN"/>
    <property type="match status" value="2"/>
</dbReference>
<dbReference type="Pfam" id="PF00512">
    <property type="entry name" value="HisKA"/>
    <property type="match status" value="1"/>
</dbReference>
<comment type="caution">
    <text evidence="13">The sequence shown here is derived from an EMBL/GenBank/DDBJ whole genome shotgun (WGS) entry which is preliminary data.</text>
</comment>
<feature type="modified residue" description="4-aspartylphosphate" evidence="9">
    <location>
        <position position="726"/>
    </location>
</feature>